<feature type="domain" description="Organic solvent tolerance-like N-terminal" evidence="6">
    <location>
        <begin position="43"/>
        <end position="111"/>
    </location>
</feature>
<dbReference type="Pfam" id="PF04453">
    <property type="entry name" value="LptD"/>
    <property type="match status" value="1"/>
</dbReference>
<feature type="region of interest" description="Disordered" evidence="5">
    <location>
        <begin position="1"/>
        <end position="37"/>
    </location>
</feature>
<dbReference type="Pfam" id="PF03968">
    <property type="entry name" value="LptD_N"/>
    <property type="match status" value="1"/>
</dbReference>
<dbReference type="RefSeq" id="WP_101264672.1">
    <property type="nucleotide sequence ID" value="NZ_NWTK01000002.1"/>
</dbReference>
<dbReference type="PANTHER" id="PTHR30189:SF1">
    <property type="entry name" value="LPS-ASSEMBLY PROTEIN LPTD"/>
    <property type="match status" value="1"/>
</dbReference>
<comment type="subcellular location">
    <subcellularLocation>
        <location evidence="4">Cell outer membrane</location>
    </subcellularLocation>
</comment>
<organism evidence="8 9">
    <name type="scientific">Thalassospira marina</name>
    <dbReference type="NCBI Taxonomy" id="2048283"/>
    <lineage>
        <taxon>Bacteria</taxon>
        <taxon>Pseudomonadati</taxon>
        <taxon>Pseudomonadota</taxon>
        <taxon>Alphaproteobacteria</taxon>
        <taxon>Rhodospirillales</taxon>
        <taxon>Thalassospiraceae</taxon>
        <taxon>Thalassospira</taxon>
    </lineage>
</organism>
<comment type="similarity">
    <text evidence="4">Belongs to the LptD family.</text>
</comment>
<comment type="caution">
    <text evidence="4">Lacks conserved residue(s) required for the propagation of feature annotation.</text>
</comment>
<dbReference type="InterPro" id="IPR005653">
    <property type="entry name" value="OstA-like_N"/>
</dbReference>
<dbReference type="AlphaFoldDB" id="A0A2N3KYS7"/>
<dbReference type="GO" id="GO:0009279">
    <property type="term" value="C:cell outer membrane"/>
    <property type="evidence" value="ECO:0007669"/>
    <property type="project" value="UniProtKB-SubCell"/>
</dbReference>
<dbReference type="InterPro" id="IPR020889">
    <property type="entry name" value="LipoPS_assembly_LptD"/>
</dbReference>
<sequence>MTPVISYAQGTDATKPAVNADNQNGSNNNADPATDKENPLLFSADEVDYSDDLKTVTARGNVEISRDNRVLMADTVSYDMTKDVVSASGNVKMLEPTGEVVFANYVELTGDFKEGIIKDIYVLLDDHTRLAGVGARRSEGNFTELAKAVYSPCKVCEDDPEKPPLWRIKAARVTHDQKGQNIEYKDARLEFEGVPILYSPYFSHPDPTVKRRSGLLAPTFGSTSYVGARFELPYYWVIDKSSDLTLRPIVTAKKGPVLASEYRRKFDTGDLNIIDSITDGGDDGWQGHIDADGRFDIDKNWRWGFDAEQASSKTYMSRYGFGSPSVLTSNLFGERFSAQNYGRIDGYYFQGLKEEDNRATSPLVLPHAQYHARTTPDAIGAYTTLDLDALSLSRREGADSNRLSGKVGWELPHIGDYGDVTKITLSMRGDSYMVNNVTRSGQSDYTGYAGRAVPLAAIDWNMPFVRDEGGYHQVIKPIAMVAWSPNGGNPDEIPNEDSQSFEFDDINLFSHDRYGGLDKVEDGLRASYGMEWGIYGQNGGYTNALFGQSYRLEDNGTFAEGSGLDKHLSDYVGRVTVAPNQFVDLTYRFRLDSSDFSPRRNQLAASVGEERTLRLDLSYLQLTENAGSEEFNDREELYFNAKHRFNDYWSGNGYGRFDLDQNGDPLEYGIGFQYEDECFIFDGRVRRTFYQDQDLGQSDEIMFRLVFKTLGEFASQAGL</sequence>
<dbReference type="Gene3D" id="2.60.450.10">
    <property type="entry name" value="Lipopolysaccharide (LPS) transport protein A like domain"/>
    <property type="match status" value="1"/>
</dbReference>
<evidence type="ECO:0000256" key="5">
    <source>
        <dbReference type="SAM" id="MobiDB-lite"/>
    </source>
</evidence>
<evidence type="ECO:0000256" key="2">
    <source>
        <dbReference type="ARBA" id="ARBA00023136"/>
    </source>
</evidence>
<proteinExistence type="inferred from homology"/>
<comment type="function">
    <text evidence="4">Involved in the assembly of lipopolysaccharide (LPS) at the surface of the outer membrane.</text>
</comment>
<gene>
    <name evidence="4" type="primary">lptD</name>
    <name evidence="8" type="ORF">COO20_03950</name>
</gene>
<reference evidence="8 9" key="1">
    <citation type="submission" date="2017-09" db="EMBL/GenBank/DDBJ databases">
        <title>Biodiversity and function of Thalassospira species in the particle-attached aromatic-hydrocarbon-degrading consortia from the surface seawater of the South China Sea.</title>
        <authorList>
            <person name="Dong C."/>
            <person name="Liu R."/>
            <person name="Shao Z."/>
        </authorList>
    </citation>
    <scope>NUCLEOTIDE SEQUENCE [LARGE SCALE GENOMIC DNA]</scope>
    <source>
        <strain evidence="8 9">CSC1P2</strain>
    </source>
</reference>
<feature type="compositionally biased region" description="Low complexity" evidence="5">
    <location>
        <begin position="17"/>
        <end position="32"/>
    </location>
</feature>
<dbReference type="HAMAP" id="MF_01411">
    <property type="entry name" value="LPS_assembly_LptD"/>
    <property type="match status" value="1"/>
</dbReference>
<evidence type="ECO:0000256" key="4">
    <source>
        <dbReference type="HAMAP-Rule" id="MF_01411"/>
    </source>
</evidence>
<evidence type="ECO:0000313" key="8">
    <source>
        <dbReference type="EMBL" id="PKR55626.1"/>
    </source>
</evidence>
<accession>A0A2N3KYS7</accession>
<comment type="subunit">
    <text evidence="4">Component of the lipopolysaccharide transport and assembly complex.</text>
</comment>
<keyword evidence="3 4" id="KW-0998">Cell outer membrane</keyword>
<evidence type="ECO:0000256" key="1">
    <source>
        <dbReference type="ARBA" id="ARBA00022729"/>
    </source>
</evidence>
<dbReference type="InterPro" id="IPR050218">
    <property type="entry name" value="LptD"/>
</dbReference>
<comment type="caution">
    <text evidence="8">The sequence shown here is derived from an EMBL/GenBank/DDBJ whole genome shotgun (WGS) entry which is preliminary data.</text>
</comment>
<dbReference type="GO" id="GO:0015920">
    <property type="term" value="P:lipopolysaccharide transport"/>
    <property type="evidence" value="ECO:0007669"/>
    <property type="project" value="InterPro"/>
</dbReference>
<dbReference type="EMBL" id="NWTK01000002">
    <property type="protein sequence ID" value="PKR55626.1"/>
    <property type="molecule type" value="Genomic_DNA"/>
</dbReference>
<dbReference type="GO" id="GO:1990351">
    <property type="term" value="C:transporter complex"/>
    <property type="evidence" value="ECO:0007669"/>
    <property type="project" value="TreeGrafter"/>
</dbReference>
<dbReference type="Proteomes" id="UP000233597">
    <property type="component" value="Unassembled WGS sequence"/>
</dbReference>
<keyword evidence="2 4" id="KW-0472">Membrane</keyword>
<dbReference type="GO" id="GO:0043165">
    <property type="term" value="P:Gram-negative-bacterium-type cell outer membrane assembly"/>
    <property type="evidence" value="ECO:0007669"/>
    <property type="project" value="UniProtKB-UniRule"/>
</dbReference>
<keyword evidence="1 4" id="KW-0732">Signal</keyword>
<name>A0A2N3KYS7_9PROT</name>
<dbReference type="OrthoDB" id="9760225at2"/>
<evidence type="ECO:0000256" key="3">
    <source>
        <dbReference type="ARBA" id="ARBA00023237"/>
    </source>
</evidence>
<evidence type="ECO:0000259" key="7">
    <source>
        <dbReference type="Pfam" id="PF04453"/>
    </source>
</evidence>
<feature type="domain" description="LptD C-terminal" evidence="7">
    <location>
        <begin position="288"/>
        <end position="649"/>
    </location>
</feature>
<dbReference type="PANTHER" id="PTHR30189">
    <property type="entry name" value="LPS-ASSEMBLY PROTEIN"/>
    <property type="match status" value="1"/>
</dbReference>
<protein>
    <recommendedName>
        <fullName evidence="4">LPS-assembly protein LptD</fullName>
    </recommendedName>
</protein>
<dbReference type="InterPro" id="IPR007543">
    <property type="entry name" value="LptD_C"/>
</dbReference>
<evidence type="ECO:0000259" key="6">
    <source>
        <dbReference type="Pfam" id="PF03968"/>
    </source>
</evidence>
<evidence type="ECO:0000313" key="9">
    <source>
        <dbReference type="Proteomes" id="UP000233597"/>
    </source>
</evidence>